<dbReference type="SUPFAM" id="SSF81383">
    <property type="entry name" value="F-box domain"/>
    <property type="match status" value="1"/>
</dbReference>
<dbReference type="Pfam" id="PF00646">
    <property type="entry name" value="F-box"/>
    <property type="match status" value="1"/>
</dbReference>
<protein>
    <recommendedName>
        <fullName evidence="1">F-box domain-containing protein</fullName>
    </recommendedName>
</protein>
<feature type="domain" description="F-box" evidence="1">
    <location>
        <begin position="8"/>
        <end position="39"/>
    </location>
</feature>
<gene>
    <name evidence="2" type="ORF">BP6252_01545</name>
</gene>
<dbReference type="EMBL" id="PDLM01000001">
    <property type="protein sequence ID" value="RDW89513.1"/>
    <property type="molecule type" value="Genomic_DNA"/>
</dbReference>
<evidence type="ECO:0000313" key="3">
    <source>
        <dbReference type="Proteomes" id="UP000256645"/>
    </source>
</evidence>
<sequence length="273" mass="29915">MASPQSILERLPLDILEWAVALLPLPDICSLRLVSRSLAARSSQRAFRGYFITKAVRWTSVEQMQELVNFTQSGELGCLLQRLTIIGVVPTTGRSDASIALLTEALVNLRLNSTNGCVQSLSLLVRGQDGTDDMLLTIKATGRSPVWRRDWRQVWQAAAQTFEVVCSALAESGLAIQQLDIFSGIHRCSLACDQFAPILDGMDLSKPLQNLISMSLSLSHYVPVIQYDQSLESYGEGGTRSVEDVGRLLALCPQLESLGLAGRIVHGWERSAC</sequence>
<accession>A0A3D8ST57</accession>
<comment type="caution">
    <text evidence="2">The sequence shown here is derived from an EMBL/GenBank/DDBJ whole genome shotgun (WGS) entry which is preliminary data.</text>
</comment>
<dbReference type="InterPro" id="IPR001810">
    <property type="entry name" value="F-box_dom"/>
</dbReference>
<evidence type="ECO:0000259" key="1">
    <source>
        <dbReference type="Pfam" id="PF00646"/>
    </source>
</evidence>
<reference evidence="2 3" key="1">
    <citation type="journal article" date="2018" name="IMA Fungus">
        <title>IMA Genome-F 9: Draft genome sequence of Annulohypoxylon stygium, Aspergillus mulundensis, Berkeleyomyces basicola (syn. Thielaviopsis basicola), Ceratocystis smalleyi, two Cercospora beticola strains, Coleophoma cylindrospora, Fusarium fracticaudum, Phialophora cf. hyalina, and Morchella septimelata.</title>
        <authorList>
            <person name="Wingfield B.D."/>
            <person name="Bills G.F."/>
            <person name="Dong Y."/>
            <person name="Huang W."/>
            <person name="Nel W.J."/>
            <person name="Swalarsk-Parry B.S."/>
            <person name="Vaghefi N."/>
            <person name="Wilken P.M."/>
            <person name="An Z."/>
            <person name="de Beer Z.W."/>
            <person name="De Vos L."/>
            <person name="Chen L."/>
            <person name="Duong T.A."/>
            <person name="Gao Y."/>
            <person name="Hammerbacher A."/>
            <person name="Kikkert J.R."/>
            <person name="Li Y."/>
            <person name="Li H."/>
            <person name="Li K."/>
            <person name="Li Q."/>
            <person name="Liu X."/>
            <person name="Ma X."/>
            <person name="Naidoo K."/>
            <person name="Pethybridge S.J."/>
            <person name="Sun J."/>
            <person name="Steenkamp E.T."/>
            <person name="van der Nest M.A."/>
            <person name="van Wyk S."/>
            <person name="Wingfield M.J."/>
            <person name="Xiong C."/>
            <person name="Yue Q."/>
            <person name="Zhang X."/>
        </authorList>
    </citation>
    <scope>NUCLEOTIDE SEQUENCE [LARGE SCALE GENOMIC DNA]</scope>
    <source>
        <strain evidence="2 3">BP6252</strain>
    </source>
</reference>
<keyword evidence="3" id="KW-1185">Reference proteome</keyword>
<organism evidence="2 3">
    <name type="scientific">Coleophoma cylindrospora</name>
    <dbReference type="NCBI Taxonomy" id="1849047"/>
    <lineage>
        <taxon>Eukaryota</taxon>
        <taxon>Fungi</taxon>
        <taxon>Dikarya</taxon>
        <taxon>Ascomycota</taxon>
        <taxon>Pezizomycotina</taxon>
        <taxon>Leotiomycetes</taxon>
        <taxon>Helotiales</taxon>
        <taxon>Dermateaceae</taxon>
        <taxon>Coleophoma</taxon>
    </lineage>
</organism>
<evidence type="ECO:0000313" key="2">
    <source>
        <dbReference type="EMBL" id="RDW89513.1"/>
    </source>
</evidence>
<name>A0A3D8ST57_9HELO</name>
<dbReference type="AlphaFoldDB" id="A0A3D8ST57"/>
<dbReference type="Proteomes" id="UP000256645">
    <property type="component" value="Unassembled WGS sequence"/>
</dbReference>
<dbReference type="InterPro" id="IPR036047">
    <property type="entry name" value="F-box-like_dom_sf"/>
</dbReference>
<dbReference type="OrthoDB" id="3438345at2759"/>
<proteinExistence type="predicted"/>